<dbReference type="InterPro" id="IPR012337">
    <property type="entry name" value="RNaseH-like_sf"/>
</dbReference>
<evidence type="ECO:0000256" key="1">
    <source>
        <dbReference type="SAM" id="MobiDB-lite"/>
    </source>
</evidence>
<protein>
    <recommendedName>
        <fullName evidence="2">YprB ribonuclease H-like domain-containing protein</fullName>
    </recommendedName>
</protein>
<accession>A0A1F5AZ06</accession>
<evidence type="ECO:0000259" key="2">
    <source>
        <dbReference type="Pfam" id="PF13482"/>
    </source>
</evidence>
<dbReference type="EMBL" id="MEYI01000034">
    <property type="protein sequence ID" value="OGD23622.1"/>
    <property type="molecule type" value="Genomic_DNA"/>
</dbReference>
<organism evidence="3 4">
    <name type="scientific">Candidatus Azambacteria bacterium RBG_16_47_10</name>
    <dbReference type="NCBI Taxonomy" id="1797292"/>
    <lineage>
        <taxon>Bacteria</taxon>
        <taxon>Candidatus Azamiibacteriota</taxon>
    </lineage>
</organism>
<dbReference type="InterPro" id="IPR038720">
    <property type="entry name" value="YprB_RNase_H-like_dom"/>
</dbReference>
<dbReference type="Pfam" id="PF13482">
    <property type="entry name" value="RNase_H_2"/>
    <property type="match status" value="1"/>
</dbReference>
<dbReference type="Gene3D" id="3.30.420.10">
    <property type="entry name" value="Ribonuclease H-like superfamily/Ribonuclease H"/>
    <property type="match status" value="1"/>
</dbReference>
<evidence type="ECO:0000313" key="4">
    <source>
        <dbReference type="Proteomes" id="UP000176639"/>
    </source>
</evidence>
<feature type="region of interest" description="Disordered" evidence="1">
    <location>
        <begin position="199"/>
        <end position="223"/>
    </location>
</feature>
<feature type="domain" description="YprB ribonuclease H-like" evidence="2">
    <location>
        <begin position="49"/>
        <end position="153"/>
    </location>
</feature>
<dbReference type="SUPFAM" id="SSF53098">
    <property type="entry name" value="Ribonuclease H-like"/>
    <property type="match status" value="1"/>
</dbReference>
<dbReference type="AlphaFoldDB" id="A0A1F5AZ06"/>
<feature type="compositionally biased region" description="Polar residues" evidence="1">
    <location>
        <begin position="209"/>
        <end position="223"/>
    </location>
</feature>
<evidence type="ECO:0000313" key="3">
    <source>
        <dbReference type="EMBL" id="OGD23622.1"/>
    </source>
</evidence>
<sequence length="223" mass="25246">MDHIVLDLESQHEFSEVGGRDYPHLLKVSIVCCYSYAQDKFLAFEEHELGELEALLKNAGLIIGFNTKYFDYQVLQPYMKEIVLKDLPSCDLMEDVTNILGHRLSLDSIAQATLGTQKSGHGLDAIRYFREGNMEALRKYCIDDVRITRDVFEYGKTHGNVKYSSKYQPDKPLSVPVDWKQYAFHRDGDAAPMPAAAQTNPIVSEEESATPNVNPQTGNYSLF</sequence>
<dbReference type="GO" id="GO:0003676">
    <property type="term" value="F:nucleic acid binding"/>
    <property type="evidence" value="ECO:0007669"/>
    <property type="project" value="InterPro"/>
</dbReference>
<proteinExistence type="predicted"/>
<dbReference type="InterPro" id="IPR036397">
    <property type="entry name" value="RNaseH_sf"/>
</dbReference>
<comment type="caution">
    <text evidence="3">The sequence shown here is derived from an EMBL/GenBank/DDBJ whole genome shotgun (WGS) entry which is preliminary data.</text>
</comment>
<gene>
    <name evidence="3" type="ORF">A2Z10_02500</name>
</gene>
<dbReference type="Proteomes" id="UP000176639">
    <property type="component" value="Unassembled WGS sequence"/>
</dbReference>
<name>A0A1F5AZ06_9BACT</name>
<reference evidence="3 4" key="1">
    <citation type="journal article" date="2016" name="Nat. Commun.">
        <title>Thousands of microbial genomes shed light on interconnected biogeochemical processes in an aquifer system.</title>
        <authorList>
            <person name="Anantharaman K."/>
            <person name="Brown C.T."/>
            <person name="Hug L.A."/>
            <person name="Sharon I."/>
            <person name="Castelle C.J."/>
            <person name="Probst A.J."/>
            <person name="Thomas B.C."/>
            <person name="Singh A."/>
            <person name="Wilkins M.J."/>
            <person name="Karaoz U."/>
            <person name="Brodie E.L."/>
            <person name="Williams K.H."/>
            <person name="Hubbard S.S."/>
            <person name="Banfield J.F."/>
        </authorList>
    </citation>
    <scope>NUCLEOTIDE SEQUENCE [LARGE SCALE GENOMIC DNA]</scope>
</reference>